<feature type="compositionally biased region" description="Basic residues" evidence="1">
    <location>
        <begin position="156"/>
        <end position="165"/>
    </location>
</feature>
<evidence type="ECO:0000313" key="4">
    <source>
        <dbReference type="Proteomes" id="UP000019118"/>
    </source>
</evidence>
<dbReference type="GO" id="GO:0008356">
    <property type="term" value="P:asymmetric cell division"/>
    <property type="evidence" value="ECO:0007669"/>
    <property type="project" value="InterPro"/>
</dbReference>
<feature type="compositionally biased region" description="Basic and acidic residues" evidence="1">
    <location>
        <begin position="208"/>
        <end position="218"/>
    </location>
</feature>
<feature type="region of interest" description="Disordered" evidence="1">
    <location>
        <begin position="248"/>
        <end position="307"/>
    </location>
</feature>
<sequence>MEALEGSFEMNFKRSPSKVWWGSESVEFREVSSSPGSQDSGFSDTESSPNHPERNRKVNGSTTKEDCTEKSAEVNNNEDTPKLTSRSIIAKNIFKGTESCIAGQDNPNLNSNYKEKSTPVKKNIEQRLIKSERRNSPLAPKKFSTESAPFTEPAKRYRYVKHSPKVSRNLFTNKNTKECPDTNANQYSKLTPSASSLSNAEPNEEEETSRLSEGRDYDTSSEISGTKSLPLAGNHREVVRPCFRSAPDLLDGSQSSDLDDSEAVTSFNSTSSESELEQLFQDLEGAGYTSTPKGGSSGAMKQRRRERDRLQERLKLRYQNQERVPPIPTDGVTVDNKAVLRWLEDARLSLEQECTISLQCKSISAELNQKVSHLAACATTILRGLLSHSRCIEMDYRSLNSETAQINPLIQSLTGNIMDFLKTHTLQVSHQVQRLYNQIRSVQSGDALKLLSELFVQWESIQGRVLTDEVKKLVAKLEDPTSDIEMRSTLTGITSVTLRNPDLIQHFVKADIIPILLILCEKCDGSSLRTLILRALSTMCTNSSAIRHFEKFSGIQIIAETLEEESRPEPERSEAVALLAQVTAPWLEDNHSIKGLQEYSQNLVQSLTKFSVATRCCQNLLLCAAALANLSSMDNKCIKHLIQSETAPTLLSAVRNRGPLVSVILLEQVATLIANMAAMEGARENLTSFEAPVALLHFLKSARIPQNEDVERRLQQKSVIALSRLCGDVEAAKQVVENGGLTRLVQLCRERDARYNSDAVLVATLATFRKIAEACGRDVFNDQDCQELVEPKLLDSFLAYSAQNESYV</sequence>
<organism evidence="3 4">
    <name type="scientific">Dendroctonus ponderosae</name>
    <name type="common">Mountain pine beetle</name>
    <dbReference type="NCBI Taxonomy" id="77166"/>
    <lineage>
        <taxon>Eukaryota</taxon>
        <taxon>Metazoa</taxon>
        <taxon>Ecdysozoa</taxon>
        <taxon>Arthropoda</taxon>
        <taxon>Hexapoda</taxon>
        <taxon>Insecta</taxon>
        <taxon>Pterygota</taxon>
        <taxon>Neoptera</taxon>
        <taxon>Endopterygota</taxon>
        <taxon>Coleoptera</taxon>
        <taxon>Polyphaga</taxon>
        <taxon>Cucujiformia</taxon>
        <taxon>Curculionidae</taxon>
        <taxon>Scolytinae</taxon>
        <taxon>Dendroctonus</taxon>
    </lineage>
</organism>
<dbReference type="PANTHER" id="PTHR21386">
    <property type="entry name" value="INSCUTEABLE"/>
    <property type="match status" value="1"/>
</dbReference>
<dbReference type="EnsemblMetazoa" id="XM_019907738.1">
    <property type="protein sequence ID" value="XP_019763297.1"/>
    <property type="gene ID" value="LOC109539758"/>
</dbReference>
<dbReference type="GO" id="GO:0009786">
    <property type="term" value="P:regulation of asymmetric cell division"/>
    <property type="evidence" value="ECO:0007669"/>
    <property type="project" value="TreeGrafter"/>
</dbReference>
<evidence type="ECO:0000259" key="2">
    <source>
        <dbReference type="Pfam" id="PF19427"/>
    </source>
</evidence>
<evidence type="ECO:0000256" key="1">
    <source>
        <dbReference type="SAM" id="MobiDB-lite"/>
    </source>
</evidence>
<dbReference type="GO" id="GO:0045179">
    <property type="term" value="C:apical cortex"/>
    <property type="evidence" value="ECO:0007669"/>
    <property type="project" value="TreeGrafter"/>
</dbReference>
<evidence type="ECO:0000313" key="3">
    <source>
        <dbReference type="EnsemblMetazoa" id="XP_019763297.1"/>
    </source>
</evidence>
<dbReference type="InterPro" id="IPR000225">
    <property type="entry name" value="Armadillo"/>
</dbReference>
<accession>A0AAR5PQT4</accession>
<feature type="compositionally biased region" description="Basic and acidic residues" evidence="1">
    <location>
        <begin position="63"/>
        <end position="72"/>
    </location>
</feature>
<dbReference type="CDD" id="cd21966">
    <property type="entry name" value="INSC_LBD"/>
    <property type="match status" value="1"/>
</dbReference>
<dbReference type="InterPro" id="IPR045789">
    <property type="entry name" value="Insc_C"/>
</dbReference>
<dbReference type="Gene3D" id="1.25.10.10">
    <property type="entry name" value="Leucine-rich Repeat Variant"/>
    <property type="match status" value="2"/>
</dbReference>
<protein>
    <recommendedName>
        <fullName evidence="2">Protein inscuteable homologue C-terminal domain-containing protein</fullName>
    </recommendedName>
</protein>
<dbReference type="KEGG" id="dpa:109539758"/>
<feature type="region of interest" description="Disordered" evidence="1">
    <location>
        <begin position="100"/>
        <end position="232"/>
    </location>
</feature>
<name>A0AAR5PQT4_DENPD</name>
<dbReference type="SMART" id="SM00185">
    <property type="entry name" value="ARM"/>
    <property type="match status" value="4"/>
</dbReference>
<dbReference type="CTD" id="387755"/>
<dbReference type="Proteomes" id="UP000019118">
    <property type="component" value="Unassembled WGS sequence"/>
</dbReference>
<feature type="compositionally biased region" description="Basic and acidic residues" evidence="1">
    <location>
        <begin position="113"/>
        <end position="135"/>
    </location>
</feature>
<feature type="domain" description="Protein inscuteable homologue C-terminal" evidence="2">
    <location>
        <begin position="387"/>
        <end position="808"/>
    </location>
</feature>
<dbReference type="SUPFAM" id="SSF48371">
    <property type="entry name" value="ARM repeat"/>
    <property type="match status" value="1"/>
</dbReference>
<reference evidence="4" key="1">
    <citation type="journal article" date="2013" name="Genome Biol.">
        <title>Draft genome of the mountain pine beetle, Dendroctonus ponderosae Hopkins, a major forest pest.</title>
        <authorList>
            <person name="Keeling C.I."/>
            <person name="Yuen M.M."/>
            <person name="Liao N.Y."/>
            <person name="Docking T.R."/>
            <person name="Chan S.K."/>
            <person name="Taylor G.A."/>
            <person name="Palmquist D.L."/>
            <person name="Jackman S.D."/>
            <person name="Nguyen A."/>
            <person name="Li M."/>
            <person name="Henderson H."/>
            <person name="Janes J.K."/>
            <person name="Zhao Y."/>
            <person name="Pandoh P."/>
            <person name="Moore R."/>
            <person name="Sperling F.A."/>
            <person name="Huber D.P."/>
            <person name="Birol I."/>
            <person name="Jones S.J."/>
            <person name="Bohlmann J."/>
        </authorList>
    </citation>
    <scope>NUCLEOTIDE SEQUENCE</scope>
</reference>
<dbReference type="GO" id="GO:0008093">
    <property type="term" value="F:cytoskeletal anchor activity"/>
    <property type="evidence" value="ECO:0007669"/>
    <property type="project" value="TreeGrafter"/>
</dbReference>
<feature type="compositionally biased region" description="Polar residues" evidence="1">
    <location>
        <begin position="263"/>
        <end position="273"/>
    </location>
</feature>
<feature type="region of interest" description="Disordered" evidence="1">
    <location>
        <begin position="26"/>
        <end position="83"/>
    </location>
</feature>
<feature type="compositionally biased region" description="Low complexity" evidence="1">
    <location>
        <begin position="31"/>
        <end position="44"/>
    </location>
</feature>
<dbReference type="InterPro" id="IPR011989">
    <property type="entry name" value="ARM-like"/>
</dbReference>
<dbReference type="GO" id="GO:0000132">
    <property type="term" value="P:establishment of mitotic spindle orientation"/>
    <property type="evidence" value="ECO:0007669"/>
    <property type="project" value="TreeGrafter"/>
</dbReference>
<feature type="compositionally biased region" description="Polar residues" evidence="1">
    <location>
        <begin position="73"/>
        <end position="83"/>
    </location>
</feature>
<dbReference type="PANTHER" id="PTHR21386:SF0">
    <property type="entry name" value="PROTEIN INSCUTEABLE HOMOLOG"/>
    <property type="match status" value="1"/>
</dbReference>
<dbReference type="GeneID" id="109539758"/>
<dbReference type="InterPro" id="IPR016024">
    <property type="entry name" value="ARM-type_fold"/>
</dbReference>
<feature type="compositionally biased region" description="Polar residues" evidence="1">
    <location>
        <begin position="182"/>
        <end position="201"/>
    </location>
</feature>
<dbReference type="InterPro" id="IPR039921">
    <property type="entry name" value="Inscuteable"/>
</dbReference>
<proteinExistence type="predicted"/>
<reference evidence="3" key="2">
    <citation type="submission" date="2024-08" db="UniProtKB">
        <authorList>
            <consortium name="EnsemblMetazoa"/>
        </authorList>
    </citation>
    <scope>IDENTIFICATION</scope>
</reference>
<dbReference type="AlphaFoldDB" id="A0AAR5PQT4"/>
<keyword evidence="4" id="KW-1185">Reference proteome</keyword>
<dbReference type="GO" id="GO:0045176">
    <property type="term" value="P:apical protein localization"/>
    <property type="evidence" value="ECO:0007669"/>
    <property type="project" value="TreeGrafter"/>
</dbReference>
<dbReference type="Pfam" id="PF19427">
    <property type="entry name" value="Insc_C"/>
    <property type="match status" value="1"/>
</dbReference>